<reference evidence="6 7" key="1">
    <citation type="submission" date="2020-07" db="EMBL/GenBank/DDBJ databases">
        <title>Sequencing the genomes of 1000 actinobacteria strains.</title>
        <authorList>
            <person name="Klenk H.-P."/>
        </authorList>
    </citation>
    <scope>NUCLEOTIDE SEQUENCE [LARGE SCALE GENOMIC DNA]</scope>
    <source>
        <strain evidence="6 7">CXB654</strain>
    </source>
</reference>
<organism evidence="6 7">
    <name type="scientific">Spinactinospora alkalitolerans</name>
    <dbReference type="NCBI Taxonomy" id="687207"/>
    <lineage>
        <taxon>Bacteria</taxon>
        <taxon>Bacillati</taxon>
        <taxon>Actinomycetota</taxon>
        <taxon>Actinomycetes</taxon>
        <taxon>Streptosporangiales</taxon>
        <taxon>Nocardiopsidaceae</taxon>
        <taxon>Spinactinospora</taxon>
    </lineage>
</organism>
<keyword evidence="7" id="KW-1185">Reference proteome</keyword>
<dbReference type="GO" id="GO:0008757">
    <property type="term" value="F:S-adenosylmethionine-dependent methyltransferase activity"/>
    <property type="evidence" value="ECO:0007669"/>
    <property type="project" value="InterPro"/>
</dbReference>
<evidence type="ECO:0000256" key="4">
    <source>
        <dbReference type="SAM" id="MobiDB-lite"/>
    </source>
</evidence>
<feature type="region of interest" description="Disordered" evidence="4">
    <location>
        <begin position="157"/>
        <end position="176"/>
    </location>
</feature>
<proteinExistence type="predicted"/>
<dbReference type="RefSeq" id="WP_312863130.1">
    <property type="nucleotide sequence ID" value="NZ_BAAAYY010000041.1"/>
</dbReference>
<evidence type="ECO:0000256" key="2">
    <source>
        <dbReference type="ARBA" id="ARBA00022679"/>
    </source>
</evidence>
<evidence type="ECO:0000256" key="1">
    <source>
        <dbReference type="ARBA" id="ARBA00022603"/>
    </source>
</evidence>
<keyword evidence="3" id="KW-0949">S-adenosyl-L-methionine</keyword>
<dbReference type="PANTHER" id="PTHR43464:SF19">
    <property type="entry name" value="UBIQUINONE BIOSYNTHESIS O-METHYLTRANSFERASE, MITOCHONDRIAL"/>
    <property type="match status" value="1"/>
</dbReference>
<evidence type="ECO:0000256" key="3">
    <source>
        <dbReference type="ARBA" id="ARBA00022691"/>
    </source>
</evidence>
<dbReference type="PANTHER" id="PTHR43464">
    <property type="entry name" value="METHYLTRANSFERASE"/>
    <property type="match status" value="1"/>
</dbReference>
<dbReference type="Pfam" id="PF08241">
    <property type="entry name" value="Methyltransf_11"/>
    <property type="match status" value="1"/>
</dbReference>
<dbReference type="InterPro" id="IPR013216">
    <property type="entry name" value="Methyltransf_11"/>
</dbReference>
<sequence>MRGYRDRVPEEYWNHNVHYHPTVLDAVPQGRGAALDVGCGDGLLVRRRAGRARRATGVDRSAAMVPLARERSGHVGNADFVEADVCDAVGGRLPEGGYDFVSAVAVVHHPGFARAVEAMVRLLAPGGRLAVVGLANNRTPLDWVVSGVGVPVARLRARRQGRSGRRAHRRPRHGLG</sequence>
<name>A0A852TSU5_9ACTN</name>
<feature type="domain" description="Methyltransferase type 11" evidence="5">
    <location>
        <begin position="35"/>
        <end position="130"/>
    </location>
</feature>
<dbReference type="Proteomes" id="UP000589036">
    <property type="component" value="Unassembled WGS sequence"/>
</dbReference>
<protein>
    <submittedName>
        <fullName evidence="6">SAM-dependent methyltransferase</fullName>
    </submittedName>
</protein>
<evidence type="ECO:0000313" key="7">
    <source>
        <dbReference type="Proteomes" id="UP000589036"/>
    </source>
</evidence>
<dbReference type="GO" id="GO:0032259">
    <property type="term" value="P:methylation"/>
    <property type="evidence" value="ECO:0007669"/>
    <property type="project" value="UniProtKB-KW"/>
</dbReference>
<keyword evidence="1 6" id="KW-0489">Methyltransferase</keyword>
<dbReference type="InterPro" id="IPR029063">
    <property type="entry name" value="SAM-dependent_MTases_sf"/>
</dbReference>
<accession>A0A852TSU5</accession>
<gene>
    <name evidence="6" type="ORF">HDA32_002209</name>
</gene>
<evidence type="ECO:0000313" key="6">
    <source>
        <dbReference type="EMBL" id="NYE47089.1"/>
    </source>
</evidence>
<dbReference type="AlphaFoldDB" id="A0A852TSU5"/>
<dbReference type="EMBL" id="JACCCC010000001">
    <property type="protein sequence ID" value="NYE47089.1"/>
    <property type="molecule type" value="Genomic_DNA"/>
</dbReference>
<evidence type="ECO:0000259" key="5">
    <source>
        <dbReference type="Pfam" id="PF08241"/>
    </source>
</evidence>
<comment type="caution">
    <text evidence="6">The sequence shown here is derived from an EMBL/GenBank/DDBJ whole genome shotgun (WGS) entry which is preliminary data.</text>
</comment>
<dbReference type="Gene3D" id="3.40.50.150">
    <property type="entry name" value="Vaccinia Virus protein VP39"/>
    <property type="match status" value="1"/>
</dbReference>
<keyword evidence="2 6" id="KW-0808">Transferase</keyword>
<dbReference type="CDD" id="cd02440">
    <property type="entry name" value="AdoMet_MTases"/>
    <property type="match status" value="1"/>
</dbReference>
<dbReference type="SUPFAM" id="SSF53335">
    <property type="entry name" value="S-adenosyl-L-methionine-dependent methyltransferases"/>
    <property type="match status" value="1"/>
</dbReference>